<keyword evidence="3 5" id="KW-0732">Signal</keyword>
<protein>
    <submittedName>
        <fullName evidence="6">Flagellar P-ring protein</fullName>
    </submittedName>
</protein>
<dbReference type="GO" id="GO:0071973">
    <property type="term" value="P:bacterial-type flagellum-dependent cell motility"/>
    <property type="evidence" value="ECO:0007669"/>
    <property type="project" value="InterPro"/>
</dbReference>
<evidence type="ECO:0000313" key="6">
    <source>
        <dbReference type="EMBL" id="TWU45163.1"/>
    </source>
</evidence>
<reference evidence="6 7" key="1">
    <citation type="submission" date="2019-02" db="EMBL/GenBank/DDBJ databases">
        <title>Deep-cultivation of Planctomycetes and their phenomic and genomic characterization uncovers novel biology.</title>
        <authorList>
            <person name="Wiegand S."/>
            <person name="Jogler M."/>
            <person name="Boedeker C."/>
            <person name="Pinto D."/>
            <person name="Vollmers J."/>
            <person name="Rivas-Marin E."/>
            <person name="Kohn T."/>
            <person name="Peeters S.H."/>
            <person name="Heuer A."/>
            <person name="Rast P."/>
            <person name="Oberbeckmann S."/>
            <person name="Bunk B."/>
            <person name="Jeske O."/>
            <person name="Meyerdierks A."/>
            <person name="Storesund J.E."/>
            <person name="Kallscheuer N."/>
            <person name="Luecker S."/>
            <person name="Lage O.M."/>
            <person name="Pohl T."/>
            <person name="Merkel B.J."/>
            <person name="Hornburger P."/>
            <person name="Mueller R.-W."/>
            <person name="Bruemmer F."/>
            <person name="Labrenz M."/>
            <person name="Spormann A.M."/>
            <person name="Op Den Camp H."/>
            <person name="Overmann J."/>
            <person name="Amann R."/>
            <person name="Jetten M.S.M."/>
            <person name="Mascher T."/>
            <person name="Medema M.H."/>
            <person name="Devos D.P."/>
            <person name="Kaster A.-K."/>
            <person name="Ovreas L."/>
            <person name="Rohde M."/>
            <person name="Galperin M.Y."/>
            <person name="Jogler C."/>
        </authorList>
    </citation>
    <scope>NUCLEOTIDE SEQUENCE [LARGE SCALE GENOMIC DNA]</scope>
    <source>
        <strain evidence="6 7">Q31b</strain>
    </source>
</reference>
<evidence type="ECO:0000256" key="2">
    <source>
        <dbReference type="ARBA" id="ARBA00004117"/>
    </source>
</evidence>
<evidence type="ECO:0000256" key="1">
    <source>
        <dbReference type="ARBA" id="ARBA00002591"/>
    </source>
</evidence>
<gene>
    <name evidence="6" type="primary">flgI</name>
    <name evidence="6" type="ORF">Q31b_03340</name>
</gene>
<evidence type="ECO:0000313" key="7">
    <source>
        <dbReference type="Proteomes" id="UP000315471"/>
    </source>
</evidence>
<dbReference type="Pfam" id="PF02119">
    <property type="entry name" value="FlgI"/>
    <property type="match status" value="1"/>
</dbReference>
<dbReference type="RefSeq" id="WP_146597915.1">
    <property type="nucleotide sequence ID" value="NZ_SJPY01000001.1"/>
</dbReference>
<keyword evidence="6" id="KW-0966">Cell projection</keyword>
<keyword evidence="6" id="KW-0969">Cilium</keyword>
<evidence type="ECO:0000256" key="4">
    <source>
        <dbReference type="ARBA" id="ARBA00023143"/>
    </source>
</evidence>
<dbReference type="AlphaFoldDB" id="A0A5C6E647"/>
<proteinExistence type="predicted"/>
<feature type="signal peptide" evidence="5">
    <location>
        <begin position="1"/>
        <end position="27"/>
    </location>
</feature>
<dbReference type="PRINTS" id="PR01010">
    <property type="entry name" value="FLGPRINGFLGI"/>
</dbReference>
<keyword evidence="7" id="KW-1185">Reference proteome</keyword>
<dbReference type="GO" id="GO:0030288">
    <property type="term" value="C:outer membrane-bounded periplasmic space"/>
    <property type="evidence" value="ECO:0007669"/>
    <property type="project" value="InterPro"/>
</dbReference>
<keyword evidence="6" id="KW-0282">Flagellum</keyword>
<name>A0A5C6E647_9BACT</name>
<comment type="subcellular location">
    <subcellularLocation>
        <location evidence="2">Bacterial flagellum basal body</location>
    </subcellularLocation>
</comment>
<comment type="caution">
    <text evidence="6">The sequence shown here is derived from an EMBL/GenBank/DDBJ whole genome shotgun (WGS) entry which is preliminary data.</text>
</comment>
<dbReference type="EMBL" id="SJPY01000001">
    <property type="protein sequence ID" value="TWU45163.1"/>
    <property type="molecule type" value="Genomic_DNA"/>
</dbReference>
<dbReference type="Proteomes" id="UP000315471">
    <property type="component" value="Unassembled WGS sequence"/>
</dbReference>
<dbReference type="GO" id="GO:0005198">
    <property type="term" value="F:structural molecule activity"/>
    <property type="evidence" value="ECO:0007669"/>
    <property type="project" value="InterPro"/>
</dbReference>
<comment type="function">
    <text evidence="1">Assembles around the rod to form the L-ring and probably protects the motor/basal body from shearing forces during rotation.</text>
</comment>
<keyword evidence="4" id="KW-0975">Bacterial flagellum</keyword>
<sequence precursor="true">MNTYFSSITKSILTVAFAMAAFQSTNAASLKLGDMCRLKGQETNSLQGLGLVVGLKGTGDSDAAPTARALSRMMQLMGGPMSVDSLGQLDVKDIGDAKNVAMVFVTAKLPAVGAQSGDLIDVTVNAINAKSLEGGYLMMTPLLGPRADNPTVYAIAQGAMRLSDDGNLTSATIQGGGKMEASVPAAFHDDGMITLVLDRDFASFDNTQRIEDEINSLSALTLGDSAGFQTQSTQDASRGRAQAIDQLHVRVQIPSIYRDNPIKFIALLLNLPIQLASHSSRVVINEREGIVVIGKDVEVAPVLVTHRNLRIEAGGVAGFVGVHDKVNEHDNAKLKNLADALNALDVPTSDLIAIIKTLKRKGDLFGEVVFE</sequence>
<dbReference type="GO" id="GO:0009428">
    <property type="term" value="C:bacterial-type flagellum basal body, distal rod, P ring"/>
    <property type="evidence" value="ECO:0007669"/>
    <property type="project" value="InterPro"/>
</dbReference>
<evidence type="ECO:0000256" key="5">
    <source>
        <dbReference type="SAM" id="SignalP"/>
    </source>
</evidence>
<organism evidence="6 7">
    <name type="scientific">Novipirellula aureliae</name>
    <dbReference type="NCBI Taxonomy" id="2527966"/>
    <lineage>
        <taxon>Bacteria</taxon>
        <taxon>Pseudomonadati</taxon>
        <taxon>Planctomycetota</taxon>
        <taxon>Planctomycetia</taxon>
        <taxon>Pirellulales</taxon>
        <taxon>Pirellulaceae</taxon>
        <taxon>Novipirellula</taxon>
    </lineage>
</organism>
<dbReference type="PANTHER" id="PTHR30381">
    <property type="entry name" value="FLAGELLAR P-RING PERIPLASMIC PROTEIN FLGI"/>
    <property type="match status" value="1"/>
</dbReference>
<accession>A0A5C6E647</accession>
<evidence type="ECO:0000256" key="3">
    <source>
        <dbReference type="ARBA" id="ARBA00022729"/>
    </source>
</evidence>
<feature type="chain" id="PRO_5023149549" evidence="5">
    <location>
        <begin position="28"/>
        <end position="371"/>
    </location>
</feature>
<dbReference type="PANTHER" id="PTHR30381:SF0">
    <property type="entry name" value="FLAGELLAR P-RING PROTEIN"/>
    <property type="match status" value="1"/>
</dbReference>
<dbReference type="InterPro" id="IPR001782">
    <property type="entry name" value="Flag_FlgI"/>
</dbReference>
<dbReference type="OrthoDB" id="9786431at2"/>